<keyword evidence="2" id="KW-1185">Reference proteome</keyword>
<gene>
    <name evidence="1" type="ORF">SKAU_G00043810</name>
</gene>
<evidence type="ECO:0000313" key="2">
    <source>
        <dbReference type="Proteomes" id="UP001152622"/>
    </source>
</evidence>
<sequence length="107" mass="12281">MRKRRKKKNRGARLSWRDEPPELTRAYGARRLNAIANPSRTTARCVAMGIRETADGTADASEHIRRWREPRPRPLYLAPSYDSIENTLSPAGLQNRPLLTSFPLINR</sequence>
<dbReference type="Proteomes" id="UP001152622">
    <property type="component" value="Chromosome 2"/>
</dbReference>
<dbReference type="AlphaFoldDB" id="A0A9Q1J7Z9"/>
<comment type="caution">
    <text evidence="1">The sequence shown here is derived from an EMBL/GenBank/DDBJ whole genome shotgun (WGS) entry which is preliminary data.</text>
</comment>
<accession>A0A9Q1J7Z9</accession>
<proteinExistence type="predicted"/>
<reference evidence="1" key="1">
    <citation type="journal article" date="2023" name="Science">
        <title>Genome structures resolve the early diversification of teleost fishes.</title>
        <authorList>
            <person name="Parey E."/>
            <person name="Louis A."/>
            <person name="Montfort J."/>
            <person name="Bouchez O."/>
            <person name="Roques C."/>
            <person name="Iampietro C."/>
            <person name="Lluch J."/>
            <person name="Castinel A."/>
            <person name="Donnadieu C."/>
            <person name="Desvignes T."/>
            <person name="Floi Bucao C."/>
            <person name="Jouanno E."/>
            <person name="Wen M."/>
            <person name="Mejri S."/>
            <person name="Dirks R."/>
            <person name="Jansen H."/>
            <person name="Henkel C."/>
            <person name="Chen W.J."/>
            <person name="Zahm M."/>
            <person name="Cabau C."/>
            <person name="Klopp C."/>
            <person name="Thompson A.W."/>
            <person name="Robinson-Rechavi M."/>
            <person name="Braasch I."/>
            <person name="Lecointre G."/>
            <person name="Bobe J."/>
            <person name="Postlethwait J.H."/>
            <person name="Berthelot C."/>
            <person name="Roest Crollius H."/>
            <person name="Guiguen Y."/>
        </authorList>
    </citation>
    <scope>NUCLEOTIDE SEQUENCE</scope>
    <source>
        <strain evidence="1">WJC10195</strain>
    </source>
</reference>
<evidence type="ECO:0000313" key="1">
    <source>
        <dbReference type="EMBL" id="KAJ8373801.1"/>
    </source>
</evidence>
<protein>
    <submittedName>
        <fullName evidence="1">Uncharacterized protein</fullName>
    </submittedName>
</protein>
<dbReference type="EMBL" id="JAINUF010000002">
    <property type="protein sequence ID" value="KAJ8373801.1"/>
    <property type="molecule type" value="Genomic_DNA"/>
</dbReference>
<organism evidence="1 2">
    <name type="scientific">Synaphobranchus kaupii</name>
    <name type="common">Kaup's arrowtooth eel</name>
    <dbReference type="NCBI Taxonomy" id="118154"/>
    <lineage>
        <taxon>Eukaryota</taxon>
        <taxon>Metazoa</taxon>
        <taxon>Chordata</taxon>
        <taxon>Craniata</taxon>
        <taxon>Vertebrata</taxon>
        <taxon>Euteleostomi</taxon>
        <taxon>Actinopterygii</taxon>
        <taxon>Neopterygii</taxon>
        <taxon>Teleostei</taxon>
        <taxon>Anguilliformes</taxon>
        <taxon>Synaphobranchidae</taxon>
        <taxon>Synaphobranchus</taxon>
    </lineage>
</organism>
<name>A0A9Q1J7Z9_SYNKA</name>